<dbReference type="InterPro" id="IPR001304">
    <property type="entry name" value="C-type_lectin-like"/>
</dbReference>
<feature type="domain" description="VWFA" evidence="4">
    <location>
        <begin position="302"/>
        <end position="460"/>
    </location>
</feature>
<dbReference type="InterPro" id="IPR016186">
    <property type="entry name" value="C-type_lectin-like/link_sf"/>
</dbReference>
<evidence type="ECO:0000256" key="1">
    <source>
        <dbReference type="SAM" id="MobiDB-lite"/>
    </source>
</evidence>
<dbReference type="PANTHER" id="PTHR31024">
    <property type="entry name" value="C-TYPE LECTIN"/>
    <property type="match status" value="1"/>
</dbReference>
<dbReference type="PROSITE" id="PS50041">
    <property type="entry name" value="C_TYPE_LECTIN_2"/>
    <property type="match status" value="1"/>
</dbReference>
<sequence>MRLQRLLGLIAIGFISLASSDSSKSSCDVLPPYFRCNGAAVVIIDGTPHIGSFHDFQKEMTFVRDRLTPRMDFEYYFKVAYLLTGFPYQGHSEGRFVSCHKDACEELDAIEKLAEKEGFRKESLKKVLERVAAKYEHEESLILFSRSEDENEISEAGDYARKYLRIAITVVALGGDAHLWRHFPAESVFPVCIDKLNQSPHLAYCLAERSCAIFHDCDPGWDSNQSTKFFTQAKTSMPMTTEKATPRAATTQRPTTTGARSSTRAPTEAPVTYSPSGPALPTSIPDVEGTPCACNYSTSWNDVMLVFESTESTTEHGLQEMLAYVQSNLFRFNILPYPSSNQLSTRIGVVVYGLTAHLYAPLGSLTYNEFLNIQNLPYYGDQIVNLEDALRMAALQFQTEMDRSNSRNVIILLATSYSAGGAFNPKQVADQFKEDNGVLVVYNYAEEHGFPEPKLQDIASPGYFLSSQTDLVGNGISEALCSANCFCRQGYDPFQVNPPRNTPFGGCYSVKQAQTTYSLATSRCRMEGGVVALAKTRNQTEYLDIKFVTDSSFWIGLKWDQLSQTYKWADGSTLSPENQQWISSAPHQTGVDCVRVAPQGAELAWIAADCRQSFVYSCEIAACDSETLCTEDV</sequence>
<gene>
    <name evidence="5" type="ORF">HCOI_00134400</name>
</gene>
<reference evidence="7" key="3">
    <citation type="submission" date="2020-12" db="UniProtKB">
        <authorList>
            <consortium name="WormBaseParasite"/>
        </authorList>
    </citation>
    <scope>IDENTIFICATION</scope>
    <source>
        <strain evidence="7">MHco3</strain>
    </source>
</reference>
<dbReference type="SUPFAM" id="SSF56436">
    <property type="entry name" value="C-type lectin-like"/>
    <property type="match status" value="1"/>
</dbReference>
<dbReference type="SMART" id="SM00327">
    <property type="entry name" value="VWA"/>
    <property type="match status" value="1"/>
</dbReference>
<dbReference type="CDD" id="cd00037">
    <property type="entry name" value="CLECT"/>
    <property type="match status" value="1"/>
</dbReference>
<reference evidence="5" key="2">
    <citation type="submission" date="2013-05" db="EMBL/GenBank/DDBJ databases">
        <title>The genome and transcriptome of Haemonchus contortus: a key model parasite for drug and vaccine discovery.</title>
        <authorList>
            <person name="Laing R."/>
            <person name="Kikuchi T."/>
            <person name="Martinelli A."/>
            <person name="Tsai I.J."/>
            <person name="Beech R.N."/>
            <person name="Redman E."/>
            <person name="Holroyd N."/>
            <person name="Bartley D.J."/>
            <person name="Beasley H."/>
            <person name="Britton C."/>
            <person name="Curran D."/>
            <person name="Devaney E."/>
            <person name="Gilabert A."/>
            <person name="Jackson F."/>
            <person name="Hunt M."/>
            <person name="Johnston S."/>
            <person name="Kryukov I."/>
            <person name="Li K."/>
            <person name="Morrison A.A."/>
            <person name="Reid A.J."/>
            <person name="Sargison N."/>
            <person name="Saunders G."/>
            <person name="Wasmuth J.D."/>
            <person name="Wolstenholme A."/>
            <person name="Berriman M."/>
            <person name="Gilleard J.S."/>
            <person name="Cotton J.A."/>
        </authorList>
    </citation>
    <scope>NUCLEOTIDE SEQUENCE [LARGE SCALE GENOMIC DNA]</scope>
    <source>
        <strain evidence="5">ISE/inbred ISE</strain>
    </source>
</reference>
<dbReference type="OrthoDB" id="5787490at2759"/>
<dbReference type="Proteomes" id="UP000025227">
    <property type="component" value="Unplaced"/>
</dbReference>
<feature type="domain" description="C-type lectin" evidence="3">
    <location>
        <begin position="505"/>
        <end position="619"/>
    </location>
</feature>
<dbReference type="InterPro" id="IPR036465">
    <property type="entry name" value="vWFA_dom_sf"/>
</dbReference>
<evidence type="ECO:0000259" key="4">
    <source>
        <dbReference type="PROSITE" id="PS50234"/>
    </source>
</evidence>
<accession>W6NCS3</accession>
<dbReference type="Gene3D" id="3.40.50.410">
    <property type="entry name" value="von Willebrand factor, type A domain"/>
    <property type="match status" value="1"/>
</dbReference>
<dbReference type="InterPro" id="IPR016187">
    <property type="entry name" value="CTDL_fold"/>
</dbReference>
<keyword evidence="5" id="KW-0430">Lectin</keyword>
<dbReference type="EMBL" id="CAVP010058428">
    <property type="protein sequence ID" value="CDL94640.1"/>
    <property type="molecule type" value="Genomic_DNA"/>
</dbReference>
<reference evidence="5" key="1">
    <citation type="submission" date="2013-03" db="EMBL/GenBank/DDBJ databases">
        <authorList>
            <person name="Aslett M."/>
        </authorList>
    </citation>
    <scope>NUCLEOTIDE SEQUENCE [LARGE SCALE GENOMIC DNA]</scope>
    <source>
        <strain evidence="5">ISE/inbred ISE</strain>
    </source>
</reference>
<dbReference type="SUPFAM" id="SSF53300">
    <property type="entry name" value="vWA-like"/>
    <property type="match status" value="1"/>
</dbReference>
<feature type="signal peptide" evidence="2">
    <location>
        <begin position="1"/>
        <end position="20"/>
    </location>
</feature>
<protein>
    <submittedName>
        <fullName evidence="5 7">von Willebrand factor and C-type lectin domain containing protein</fullName>
    </submittedName>
</protein>
<feature type="chain" id="PRO_5044739875" evidence="2">
    <location>
        <begin position="21"/>
        <end position="633"/>
    </location>
</feature>
<dbReference type="InterPro" id="IPR002035">
    <property type="entry name" value="VWF_A"/>
</dbReference>
<dbReference type="Pfam" id="PF00092">
    <property type="entry name" value="VWA"/>
    <property type="match status" value="1"/>
</dbReference>
<dbReference type="Pfam" id="PF00059">
    <property type="entry name" value="Lectin_C"/>
    <property type="match status" value="1"/>
</dbReference>
<evidence type="ECO:0000313" key="5">
    <source>
        <dbReference type="EMBL" id="CDL94640.1"/>
    </source>
</evidence>
<evidence type="ECO:0000313" key="7">
    <source>
        <dbReference type="WBParaSite" id="HCON_00083490-00001"/>
    </source>
</evidence>
<feature type="region of interest" description="Disordered" evidence="1">
    <location>
        <begin position="235"/>
        <end position="278"/>
    </location>
</feature>
<dbReference type="PROSITE" id="PS50234">
    <property type="entry name" value="VWFA"/>
    <property type="match status" value="1"/>
</dbReference>
<dbReference type="SMART" id="SM00034">
    <property type="entry name" value="CLECT"/>
    <property type="match status" value="1"/>
</dbReference>
<keyword evidence="6" id="KW-1185">Reference proteome</keyword>
<keyword evidence="2" id="KW-0732">Signal</keyword>
<organism evidence="5">
    <name type="scientific">Haemonchus contortus</name>
    <name type="common">Barber pole worm</name>
    <dbReference type="NCBI Taxonomy" id="6289"/>
    <lineage>
        <taxon>Eukaryota</taxon>
        <taxon>Metazoa</taxon>
        <taxon>Ecdysozoa</taxon>
        <taxon>Nematoda</taxon>
        <taxon>Chromadorea</taxon>
        <taxon>Rhabditida</taxon>
        <taxon>Rhabditina</taxon>
        <taxon>Rhabditomorpha</taxon>
        <taxon>Strongyloidea</taxon>
        <taxon>Trichostrongylidae</taxon>
        <taxon>Haemonchus</taxon>
    </lineage>
</organism>
<dbReference type="PANTHER" id="PTHR31024:SF3">
    <property type="entry name" value="C-TYPE LECTIN-RELATED"/>
    <property type="match status" value="1"/>
</dbReference>
<name>W6NCS3_HAECO</name>
<feature type="compositionally biased region" description="Low complexity" evidence="1">
    <location>
        <begin position="246"/>
        <end position="260"/>
    </location>
</feature>
<dbReference type="GO" id="GO:0030246">
    <property type="term" value="F:carbohydrate binding"/>
    <property type="evidence" value="ECO:0007669"/>
    <property type="project" value="UniProtKB-KW"/>
</dbReference>
<dbReference type="Gene3D" id="3.10.100.10">
    <property type="entry name" value="Mannose-Binding Protein A, subunit A"/>
    <property type="match status" value="1"/>
</dbReference>
<evidence type="ECO:0000313" key="6">
    <source>
        <dbReference type="Proteomes" id="UP000025227"/>
    </source>
</evidence>
<evidence type="ECO:0000256" key="2">
    <source>
        <dbReference type="SAM" id="SignalP"/>
    </source>
</evidence>
<dbReference type="AlphaFoldDB" id="W6NCS3"/>
<dbReference type="WBParaSite" id="HCON_00083490-00001">
    <property type="protein sequence ID" value="HCON_00083490-00001"/>
    <property type="gene ID" value="HCON_00083490"/>
</dbReference>
<dbReference type="OMA" id="HKDACEE"/>
<proteinExistence type="predicted"/>
<dbReference type="CDD" id="cd01450">
    <property type="entry name" value="vWFA_subfamily_ECM"/>
    <property type="match status" value="1"/>
</dbReference>
<evidence type="ECO:0000259" key="3">
    <source>
        <dbReference type="PROSITE" id="PS50041"/>
    </source>
</evidence>